<dbReference type="AlphaFoldDB" id="A0A0N1PEM3"/>
<feature type="region of interest" description="Disordered" evidence="1">
    <location>
        <begin position="1"/>
        <end position="55"/>
    </location>
</feature>
<feature type="compositionally biased region" description="Gly residues" evidence="1">
    <location>
        <begin position="206"/>
        <end position="215"/>
    </location>
</feature>
<evidence type="ECO:0000256" key="1">
    <source>
        <dbReference type="SAM" id="MobiDB-lite"/>
    </source>
</evidence>
<feature type="region of interest" description="Disordered" evidence="1">
    <location>
        <begin position="180"/>
        <end position="218"/>
    </location>
</feature>
<name>A0A0N1PEM3_LEPSE</name>
<proteinExistence type="predicted"/>
<dbReference type="VEuPathDB" id="TriTrypDB:Lsey_0093_0210"/>
<reference evidence="2 3" key="1">
    <citation type="journal article" date="2015" name="PLoS Pathog.">
        <title>Leptomonas seymouri: Adaptations to the Dixenous Life Cycle Analyzed by Genome Sequencing, Transcriptome Profiling and Co-infection with Leishmania donovani.</title>
        <authorList>
            <person name="Kraeva N."/>
            <person name="Butenko A."/>
            <person name="Hlavacova J."/>
            <person name="Kostygov A."/>
            <person name="Myskova J."/>
            <person name="Grybchuk D."/>
            <person name="Lestinova T."/>
            <person name="Votypka J."/>
            <person name="Volf P."/>
            <person name="Opperdoes F."/>
            <person name="Flegontov P."/>
            <person name="Lukes J."/>
            <person name="Yurchenko V."/>
        </authorList>
    </citation>
    <scope>NUCLEOTIDE SEQUENCE [LARGE SCALE GENOMIC DNA]</scope>
    <source>
        <strain evidence="2 3">ATCC 30220</strain>
    </source>
</reference>
<feature type="region of interest" description="Disordered" evidence="1">
    <location>
        <begin position="255"/>
        <end position="280"/>
    </location>
</feature>
<dbReference type="EMBL" id="LJSK01000093">
    <property type="protein sequence ID" value="KPI87325.1"/>
    <property type="molecule type" value="Genomic_DNA"/>
</dbReference>
<feature type="compositionally biased region" description="Low complexity" evidence="1">
    <location>
        <begin position="370"/>
        <end position="381"/>
    </location>
</feature>
<organism evidence="2 3">
    <name type="scientific">Leptomonas seymouri</name>
    <dbReference type="NCBI Taxonomy" id="5684"/>
    <lineage>
        <taxon>Eukaryota</taxon>
        <taxon>Discoba</taxon>
        <taxon>Euglenozoa</taxon>
        <taxon>Kinetoplastea</taxon>
        <taxon>Metakinetoplastina</taxon>
        <taxon>Trypanosomatida</taxon>
        <taxon>Trypanosomatidae</taxon>
        <taxon>Leishmaniinae</taxon>
        <taxon>Leptomonas</taxon>
    </lineage>
</organism>
<sequence>MHSRGGNSRGRLSRAGGNNGSSNATAEKIQQGLSSSSSTTQADKRSEGQTATSSSETGNFTIIQAIINNRSNSRLDSVQRLLKNVVSGAASVVRGTDSQRRFTSTYTEFCLSAMRCMADLEDAVFEYTHPGRRAADARDDEIDGIAEDVFLKQVAAYVSTHTKSLGLAYLEHVALGALEKQQNQRKRERTSANSGGRAAKASRTGGHSGVGGGRSAGSNSGISVADGASASSDFDTLGLIDAHDTMREALHILEQEKSATATGSVPANNGNSRRRGQQAVTASIGKHYTEDRSLGIIVSKASSAGAGPASSSTGSTSFAGDQVVYDLRNPQLKLSSIPELSTRLQPWTIPLSSSGVFLERVTMERERKATSGGHASATTTTPGVNAGTNNGHHTFHREPTKTTLDVCLSQSPMELLHRYEAHEAALAAEPQSWQLSSPSISAGPYSVVPYAGKRGVAGGGSPRSTASLLPTPSLFSVPPNEVGGGSAPHDADALGNASADADALACSAFFPAVRENRSLTCLPQFVMSNLSHFGVSRMEFVYTMTPVPKQS</sequence>
<feature type="compositionally biased region" description="Low complexity" evidence="1">
    <location>
        <begin position="1"/>
        <end position="23"/>
    </location>
</feature>
<protein>
    <submittedName>
        <fullName evidence="2">Uncharacterized protein</fullName>
    </submittedName>
</protein>
<feature type="compositionally biased region" description="Polar residues" evidence="1">
    <location>
        <begin position="258"/>
        <end position="271"/>
    </location>
</feature>
<evidence type="ECO:0000313" key="2">
    <source>
        <dbReference type="EMBL" id="KPI87325.1"/>
    </source>
</evidence>
<feature type="region of interest" description="Disordered" evidence="1">
    <location>
        <begin position="367"/>
        <end position="397"/>
    </location>
</feature>
<gene>
    <name evidence="2" type="ORF">ABL78_3608</name>
</gene>
<accession>A0A0N1PEM3</accession>
<keyword evidence="3" id="KW-1185">Reference proteome</keyword>
<feature type="compositionally biased region" description="Polar residues" evidence="1">
    <location>
        <begin position="382"/>
        <end position="392"/>
    </location>
</feature>
<evidence type="ECO:0000313" key="3">
    <source>
        <dbReference type="Proteomes" id="UP000038009"/>
    </source>
</evidence>
<dbReference type="OMA" id="QPWTIPL"/>
<comment type="caution">
    <text evidence="2">The sequence shown here is derived from an EMBL/GenBank/DDBJ whole genome shotgun (WGS) entry which is preliminary data.</text>
</comment>
<dbReference type="Proteomes" id="UP000038009">
    <property type="component" value="Unassembled WGS sequence"/>
</dbReference>
<dbReference type="OrthoDB" id="273273at2759"/>